<accession>A0A9N8WS99</accession>
<gene>
    <name evidence="12" type="ORF">AGERDE_LOCUS3791</name>
</gene>
<comment type="subcellular location">
    <subcellularLocation>
        <location evidence="1">Membrane</location>
        <topology evidence="1">Multi-pass membrane protein</topology>
    </subcellularLocation>
</comment>
<comment type="similarity">
    <text evidence="2">Belongs to the transient receptor potential (TRP) ion channel family.</text>
</comment>
<feature type="transmembrane region" description="Helical" evidence="8">
    <location>
        <begin position="741"/>
        <end position="764"/>
    </location>
</feature>
<feature type="transmembrane region" description="Helical" evidence="8">
    <location>
        <begin position="565"/>
        <end position="591"/>
    </location>
</feature>
<name>A0A9N8WS99_9GLOM</name>
<feature type="signal peptide" evidence="9">
    <location>
        <begin position="1"/>
        <end position="23"/>
    </location>
</feature>
<dbReference type="Pfam" id="PF06011">
    <property type="entry name" value="TRP"/>
    <property type="match status" value="1"/>
</dbReference>
<proteinExistence type="inferred from homology"/>
<evidence type="ECO:0000256" key="9">
    <source>
        <dbReference type="SAM" id="SignalP"/>
    </source>
</evidence>
<dbReference type="AlphaFoldDB" id="A0A9N8WS99"/>
<keyword evidence="4 9" id="KW-0732">Signal</keyword>
<organism evidence="12 13">
    <name type="scientific">Ambispora gerdemannii</name>
    <dbReference type="NCBI Taxonomy" id="144530"/>
    <lineage>
        <taxon>Eukaryota</taxon>
        <taxon>Fungi</taxon>
        <taxon>Fungi incertae sedis</taxon>
        <taxon>Mucoromycota</taxon>
        <taxon>Glomeromycotina</taxon>
        <taxon>Glomeromycetes</taxon>
        <taxon>Archaeosporales</taxon>
        <taxon>Ambisporaceae</taxon>
        <taxon>Ambispora</taxon>
    </lineage>
</organism>
<evidence type="ECO:0000256" key="3">
    <source>
        <dbReference type="ARBA" id="ARBA00022692"/>
    </source>
</evidence>
<protein>
    <submittedName>
        <fullName evidence="12">5682_t:CDS:1</fullName>
    </submittedName>
</protein>
<feature type="region of interest" description="Disordered" evidence="7">
    <location>
        <begin position="825"/>
        <end position="847"/>
    </location>
</feature>
<evidence type="ECO:0000256" key="1">
    <source>
        <dbReference type="ARBA" id="ARBA00004141"/>
    </source>
</evidence>
<evidence type="ECO:0000313" key="13">
    <source>
        <dbReference type="Proteomes" id="UP000789831"/>
    </source>
</evidence>
<keyword evidence="3 8" id="KW-0812">Transmembrane</keyword>
<keyword evidence="5 8" id="KW-1133">Transmembrane helix</keyword>
<evidence type="ECO:0000259" key="10">
    <source>
        <dbReference type="Pfam" id="PF06011"/>
    </source>
</evidence>
<dbReference type="OrthoDB" id="2115177at2759"/>
<dbReference type="InterPro" id="IPR040241">
    <property type="entry name" value="TRP_Flc/Pkd2-like"/>
</dbReference>
<keyword evidence="13" id="KW-1185">Reference proteome</keyword>
<feature type="domain" description="TRP C-terminal" evidence="10">
    <location>
        <begin position="385"/>
        <end position="770"/>
    </location>
</feature>
<feature type="transmembrane region" description="Helical" evidence="8">
    <location>
        <begin position="597"/>
        <end position="623"/>
    </location>
</feature>
<evidence type="ECO:0000256" key="6">
    <source>
        <dbReference type="ARBA" id="ARBA00023136"/>
    </source>
</evidence>
<evidence type="ECO:0000313" key="12">
    <source>
        <dbReference type="EMBL" id="CAG8491799.1"/>
    </source>
</evidence>
<feature type="chain" id="PRO_5040359835" evidence="9">
    <location>
        <begin position="24"/>
        <end position="847"/>
    </location>
</feature>
<dbReference type="EMBL" id="CAJVPL010000396">
    <property type="protein sequence ID" value="CAG8491799.1"/>
    <property type="molecule type" value="Genomic_DNA"/>
</dbReference>
<feature type="transmembrane region" description="Helical" evidence="8">
    <location>
        <begin position="655"/>
        <end position="676"/>
    </location>
</feature>
<evidence type="ECO:0000259" key="11">
    <source>
        <dbReference type="Pfam" id="PF14558"/>
    </source>
</evidence>
<dbReference type="GO" id="GO:0055085">
    <property type="term" value="P:transmembrane transport"/>
    <property type="evidence" value="ECO:0007669"/>
    <property type="project" value="TreeGrafter"/>
</dbReference>
<evidence type="ECO:0000256" key="4">
    <source>
        <dbReference type="ARBA" id="ARBA00022729"/>
    </source>
</evidence>
<keyword evidence="6 8" id="KW-0472">Membrane</keyword>
<feature type="domain" description="ML-like" evidence="11">
    <location>
        <begin position="139"/>
        <end position="266"/>
    </location>
</feature>
<comment type="caution">
    <text evidence="12">The sequence shown here is derived from an EMBL/GenBank/DDBJ whole genome shotgun (WGS) entry which is preliminary data.</text>
</comment>
<evidence type="ECO:0000256" key="7">
    <source>
        <dbReference type="SAM" id="MobiDB-lite"/>
    </source>
</evidence>
<dbReference type="Pfam" id="PF14558">
    <property type="entry name" value="TRP_N"/>
    <property type="match status" value="1"/>
</dbReference>
<dbReference type="InterPro" id="IPR010308">
    <property type="entry name" value="TRP_C"/>
</dbReference>
<feature type="transmembrane region" description="Helical" evidence="8">
    <location>
        <begin position="524"/>
        <end position="553"/>
    </location>
</feature>
<sequence>MVRKTSLVVLLLFFLSINEIVSGQITPPSLPPSVTLGASPSLPVTTAPSTTIPSTTALPTILPINTALSIATPSSIVASPPPTLSSSVISSITTSTQLRDTQPISSSPDALSTSTILFNSQQQKDFKEIVKSGSRKCGQVEFDSFNVWYSKKKNRIAFNATGKSSLSLSDRQARLFVYFDPSHVLFVDKPICSSVNDEASSGDCVLGETTDTNFRLTSVVDTRFKDTLPDIIFKVPGTGSFAILTLTPPNNSENATGCVYASIGNPHVVKSNIVSGISAGIAIISALLIIVAKWRNSNSWQTRGEKEKKNINQQQQLQQQLLPENYQSQQNPDHRFSLDEYNNPQNPVAFWSAYRPHTMHNGIASSIATSQIPLKLSRTSTPTNTNKNLKSIQAPSLEDFIGIAQWIVITGLLALPNLPIGYRQFTSNFGWLFGIVSSTFFSRLRARACPLLLSNCLAFSNDPSSNDSNKNCTLEESLALNSDMRPPENLFATNNITKTTTNTSTHLNGILSYASVSDIPASNFFFTVLMIFSIAIALVILLVGFMGAIAHFYKRWKDIGRNVHLYVPAAVLQVVLLLYQPITLFAVYQLTIQHECLLLRLLAISVIGIFSLGAIIFCSYKIIHAYITTPTKLWETNEYRIIYAKLYNHYRENRILFFLSHVAIISLRPLMVGVIHSSIGQLIGMGILECAYMLLLIFYRPFYRKSTNRMNIGLASVRFVTVIMLIPFIGEGNMVSSATRISLTIALIMLQGLTIGLIALLILIHAGIFIRKYIKTSCNVKVANIDNIDAEKKMELYAENAFTNASNDSDDYTCVDLDDNTCNTNIKQHSDSDNRKRSVSSSSSTRI</sequence>
<feature type="transmembrane region" description="Helical" evidence="8">
    <location>
        <begin position="682"/>
        <end position="699"/>
    </location>
</feature>
<reference evidence="12" key="1">
    <citation type="submission" date="2021-06" db="EMBL/GenBank/DDBJ databases">
        <authorList>
            <person name="Kallberg Y."/>
            <person name="Tangrot J."/>
            <person name="Rosling A."/>
        </authorList>
    </citation>
    <scope>NUCLEOTIDE SEQUENCE</scope>
    <source>
        <strain evidence="12">MT106</strain>
    </source>
</reference>
<dbReference type="PANTHER" id="PTHR31145:SF6">
    <property type="entry name" value="INTEGRAL MEMBRANE PROTEIN (AFU_ORTHOLOGUE AFUA_7G01610)"/>
    <property type="match status" value="1"/>
</dbReference>
<feature type="transmembrane region" description="Helical" evidence="8">
    <location>
        <begin position="711"/>
        <end position="729"/>
    </location>
</feature>
<evidence type="ECO:0000256" key="5">
    <source>
        <dbReference type="ARBA" id="ARBA00022989"/>
    </source>
</evidence>
<dbReference type="InterPro" id="IPR032800">
    <property type="entry name" value="TRP_N"/>
</dbReference>
<evidence type="ECO:0000256" key="8">
    <source>
        <dbReference type="SAM" id="Phobius"/>
    </source>
</evidence>
<dbReference type="GO" id="GO:0016020">
    <property type="term" value="C:membrane"/>
    <property type="evidence" value="ECO:0007669"/>
    <property type="project" value="UniProtKB-SubCell"/>
</dbReference>
<dbReference type="Proteomes" id="UP000789831">
    <property type="component" value="Unassembled WGS sequence"/>
</dbReference>
<evidence type="ECO:0000256" key="2">
    <source>
        <dbReference type="ARBA" id="ARBA00010642"/>
    </source>
</evidence>
<dbReference type="PANTHER" id="PTHR31145">
    <property type="entry name" value="INTEGRAL MEMBRANE PROTEIN (AFU_ORTHOLOGUE AFUA_7G01610)"/>
    <property type="match status" value="1"/>
</dbReference>